<organism evidence="1 2">
    <name type="scientific">Thalassobaculum litoreum DSM 18839</name>
    <dbReference type="NCBI Taxonomy" id="1123362"/>
    <lineage>
        <taxon>Bacteria</taxon>
        <taxon>Pseudomonadati</taxon>
        <taxon>Pseudomonadota</taxon>
        <taxon>Alphaproteobacteria</taxon>
        <taxon>Rhodospirillales</taxon>
        <taxon>Thalassobaculaceae</taxon>
        <taxon>Thalassobaculum</taxon>
    </lineage>
</organism>
<evidence type="ECO:0000313" key="2">
    <source>
        <dbReference type="Proteomes" id="UP000198615"/>
    </source>
</evidence>
<dbReference type="EMBL" id="FNBW01000007">
    <property type="protein sequence ID" value="SDF86856.1"/>
    <property type="molecule type" value="Genomic_DNA"/>
</dbReference>
<gene>
    <name evidence="1" type="ORF">SAMN05660686_02622</name>
</gene>
<dbReference type="Proteomes" id="UP000198615">
    <property type="component" value="Unassembled WGS sequence"/>
</dbReference>
<comment type="caution">
    <text evidence="1">The sequence shown here is derived from an EMBL/GenBank/DDBJ whole genome shotgun (WGS) entry which is preliminary data.</text>
</comment>
<accession>A0A8G2BIB9</accession>
<evidence type="ECO:0000313" key="1">
    <source>
        <dbReference type="EMBL" id="SDF86856.1"/>
    </source>
</evidence>
<proteinExistence type="predicted"/>
<dbReference type="AlphaFoldDB" id="A0A8G2BIB9"/>
<dbReference type="OrthoDB" id="8433265at2"/>
<name>A0A8G2BIB9_9PROT</name>
<keyword evidence="2" id="KW-1185">Reference proteome</keyword>
<dbReference type="RefSeq" id="WP_093150881.1">
    <property type="nucleotide sequence ID" value="NZ_FNBW01000007.1"/>
</dbReference>
<protein>
    <submittedName>
        <fullName evidence="1">Uncharacterized protein</fullName>
    </submittedName>
</protein>
<reference evidence="1 2" key="1">
    <citation type="submission" date="2016-10" db="EMBL/GenBank/DDBJ databases">
        <authorList>
            <person name="Varghese N."/>
            <person name="Submissions S."/>
        </authorList>
    </citation>
    <scope>NUCLEOTIDE SEQUENCE [LARGE SCALE GENOMIC DNA]</scope>
    <source>
        <strain evidence="1 2">DSM 18839</strain>
    </source>
</reference>
<sequence>MDGISTERALLAGSISPALEAAFRTVADADLGGGPKYAPTVMRALSRTVAARAYGKPMLELCHLLRVADAVGGRHGWPALFFGVQVARGPAFRALIQEGGRHCDAFDQDFRLESNGVTIAYPDAPFTVSYGRMGFLAALLELMVTALGYRAVDAEIRAWLDAPFEAQRAATHANALSRLFYDHLREHLSTAQSLRVFARLIAFLEASRGSGFGIDDLDDRAVMDYWYGTVTAGDDEATELRGFRMVTERVGMLRTALQAAFERHAIDTARSVGPDREAGEADPGTVLALLEVHDEEADELRALQSEPAAAVKFLTRREVGELDLIARLGSHAGVLAVSVLRAATFGAVQSRLSQALRRHAPQAEVTGLIDLRECESYDQRLGQWRGLEGRLERMALAALAVLVEADRAEAALEVLARLPAADLSGLRDRLPSEADGSNVIALRPGGVVGMVAALADPKVVGPEVAGLIGDARKALRGVGRSGFGPEDRRSATAVNGMAAGAPLVRRLLVRLQHVRTAAEGRLSDDTFAQDTVRFRTGFRALYGGTA</sequence>